<dbReference type="Proteomes" id="UP000015105">
    <property type="component" value="Chromosome 6D"/>
</dbReference>
<organism evidence="1 2">
    <name type="scientific">Aegilops tauschii subsp. strangulata</name>
    <name type="common">Goatgrass</name>
    <dbReference type="NCBI Taxonomy" id="200361"/>
    <lineage>
        <taxon>Eukaryota</taxon>
        <taxon>Viridiplantae</taxon>
        <taxon>Streptophyta</taxon>
        <taxon>Embryophyta</taxon>
        <taxon>Tracheophyta</taxon>
        <taxon>Spermatophyta</taxon>
        <taxon>Magnoliopsida</taxon>
        <taxon>Liliopsida</taxon>
        <taxon>Poales</taxon>
        <taxon>Poaceae</taxon>
        <taxon>BOP clade</taxon>
        <taxon>Pooideae</taxon>
        <taxon>Triticodae</taxon>
        <taxon>Triticeae</taxon>
        <taxon>Triticinae</taxon>
        <taxon>Aegilops</taxon>
    </lineage>
</organism>
<evidence type="ECO:0000313" key="1">
    <source>
        <dbReference type="EnsemblPlants" id="AET6Gv20744000.1"/>
    </source>
</evidence>
<reference evidence="2" key="2">
    <citation type="journal article" date="2017" name="Nat. Plants">
        <title>The Aegilops tauschii genome reveals multiple impacts of transposons.</title>
        <authorList>
            <person name="Zhao G."/>
            <person name="Zou C."/>
            <person name="Li K."/>
            <person name="Wang K."/>
            <person name="Li T."/>
            <person name="Gao L."/>
            <person name="Zhang X."/>
            <person name="Wang H."/>
            <person name="Yang Z."/>
            <person name="Liu X."/>
            <person name="Jiang W."/>
            <person name="Mao L."/>
            <person name="Kong X."/>
            <person name="Jiao Y."/>
            <person name="Jia J."/>
        </authorList>
    </citation>
    <scope>NUCLEOTIDE SEQUENCE [LARGE SCALE GENOMIC DNA]</scope>
    <source>
        <strain evidence="2">cv. AL8/78</strain>
    </source>
</reference>
<protein>
    <submittedName>
        <fullName evidence="1">Uncharacterized protein</fullName>
    </submittedName>
</protein>
<reference evidence="1" key="5">
    <citation type="journal article" date="2021" name="G3 (Bethesda)">
        <title>Aegilops tauschii genome assembly Aet v5.0 features greater sequence contiguity and improved annotation.</title>
        <authorList>
            <person name="Wang L."/>
            <person name="Zhu T."/>
            <person name="Rodriguez J.C."/>
            <person name="Deal K.R."/>
            <person name="Dubcovsky J."/>
            <person name="McGuire P.E."/>
            <person name="Lux T."/>
            <person name="Spannagl M."/>
            <person name="Mayer K.F.X."/>
            <person name="Baldrich P."/>
            <person name="Meyers B.C."/>
            <person name="Huo N."/>
            <person name="Gu Y.Q."/>
            <person name="Zhou H."/>
            <person name="Devos K.M."/>
            <person name="Bennetzen J.L."/>
            <person name="Unver T."/>
            <person name="Budak H."/>
            <person name="Gulick P.J."/>
            <person name="Galiba G."/>
            <person name="Kalapos B."/>
            <person name="Nelson D.R."/>
            <person name="Li P."/>
            <person name="You F.M."/>
            <person name="Luo M.C."/>
            <person name="Dvorak J."/>
        </authorList>
    </citation>
    <scope>NUCLEOTIDE SEQUENCE [LARGE SCALE GENOMIC DNA]</scope>
    <source>
        <strain evidence="1">cv. AL8/78</strain>
    </source>
</reference>
<proteinExistence type="predicted"/>
<dbReference type="AlphaFoldDB" id="A0A453PII4"/>
<sequence length="70" mass="7718">NAATHATRVAAFALHLSPTPRDRKGRFERKAGSILLSFFLLSGRILLSDNQLRAQLPSPPAPISAVRRQR</sequence>
<dbReference type="Gramene" id="AET6Gv20744000.1">
    <property type="protein sequence ID" value="AET6Gv20744000.1"/>
    <property type="gene ID" value="AET6Gv20744000"/>
</dbReference>
<dbReference type="EnsemblPlants" id="AET6Gv20744000.1">
    <property type="protein sequence ID" value="AET6Gv20744000.1"/>
    <property type="gene ID" value="AET6Gv20744000"/>
</dbReference>
<name>A0A453PII4_AEGTS</name>
<accession>A0A453PII4</accession>
<reference evidence="1" key="3">
    <citation type="journal article" date="2017" name="Nature">
        <title>Genome sequence of the progenitor of the wheat D genome Aegilops tauschii.</title>
        <authorList>
            <person name="Luo M.C."/>
            <person name="Gu Y.Q."/>
            <person name="Puiu D."/>
            <person name="Wang H."/>
            <person name="Twardziok S.O."/>
            <person name="Deal K.R."/>
            <person name="Huo N."/>
            <person name="Zhu T."/>
            <person name="Wang L."/>
            <person name="Wang Y."/>
            <person name="McGuire P.E."/>
            <person name="Liu S."/>
            <person name="Long H."/>
            <person name="Ramasamy R.K."/>
            <person name="Rodriguez J.C."/>
            <person name="Van S.L."/>
            <person name="Yuan L."/>
            <person name="Wang Z."/>
            <person name="Xia Z."/>
            <person name="Xiao L."/>
            <person name="Anderson O.D."/>
            <person name="Ouyang S."/>
            <person name="Liang Y."/>
            <person name="Zimin A.V."/>
            <person name="Pertea G."/>
            <person name="Qi P."/>
            <person name="Bennetzen J.L."/>
            <person name="Dai X."/>
            <person name="Dawson M.W."/>
            <person name="Muller H.G."/>
            <person name="Kugler K."/>
            <person name="Rivarola-Duarte L."/>
            <person name="Spannagl M."/>
            <person name="Mayer K.F.X."/>
            <person name="Lu F.H."/>
            <person name="Bevan M.W."/>
            <person name="Leroy P."/>
            <person name="Li P."/>
            <person name="You F.M."/>
            <person name="Sun Q."/>
            <person name="Liu Z."/>
            <person name="Lyons E."/>
            <person name="Wicker T."/>
            <person name="Salzberg S.L."/>
            <person name="Devos K.M."/>
            <person name="Dvorak J."/>
        </authorList>
    </citation>
    <scope>NUCLEOTIDE SEQUENCE [LARGE SCALE GENOMIC DNA]</scope>
    <source>
        <strain evidence="1">cv. AL8/78</strain>
    </source>
</reference>
<reference evidence="1" key="4">
    <citation type="submission" date="2019-03" db="UniProtKB">
        <authorList>
            <consortium name="EnsemblPlants"/>
        </authorList>
    </citation>
    <scope>IDENTIFICATION</scope>
</reference>
<evidence type="ECO:0000313" key="2">
    <source>
        <dbReference type="Proteomes" id="UP000015105"/>
    </source>
</evidence>
<keyword evidence="2" id="KW-1185">Reference proteome</keyword>
<reference evidence="2" key="1">
    <citation type="journal article" date="2014" name="Science">
        <title>Ancient hybridizations among the ancestral genomes of bread wheat.</title>
        <authorList>
            <consortium name="International Wheat Genome Sequencing Consortium,"/>
            <person name="Marcussen T."/>
            <person name="Sandve S.R."/>
            <person name="Heier L."/>
            <person name="Spannagl M."/>
            <person name="Pfeifer M."/>
            <person name="Jakobsen K.S."/>
            <person name="Wulff B.B."/>
            <person name="Steuernagel B."/>
            <person name="Mayer K.F."/>
            <person name="Olsen O.A."/>
        </authorList>
    </citation>
    <scope>NUCLEOTIDE SEQUENCE [LARGE SCALE GENOMIC DNA]</scope>
    <source>
        <strain evidence="2">cv. AL8/78</strain>
    </source>
</reference>